<name>A0A143YS50_9LACT</name>
<evidence type="ECO:0000313" key="13">
    <source>
        <dbReference type="Proteomes" id="UP000242754"/>
    </source>
</evidence>
<keyword evidence="6 8" id="KW-0326">Glycosidase</keyword>
<dbReference type="PROSITE" id="PS00609">
    <property type="entry name" value="GLYCOSYL_HYDROL_F32"/>
    <property type="match status" value="1"/>
</dbReference>
<keyword evidence="9" id="KW-0963">Cytoplasm</keyword>
<dbReference type="PANTHER" id="PTHR43101:SF1">
    <property type="entry name" value="BETA-FRUCTOSIDASE"/>
    <property type="match status" value="1"/>
</dbReference>
<dbReference type="InterPro" id="IPR001362">
    <property type="entry name" value="Glyco_hydro_32"/>
</dbReference>
<dbReference type="InterPro" id="IPR006232">
    <property type="entry name" value="Suc6P_hydrolase"/>
</dbReference>
<feature type="domain" description="Glycosyl hydrolase family 32 N-terminal" evidence="10">
    <location>
        <begin position="38"/>
        <end position="339"/>
    </location>
</feature>
<gene>
    <name evidence="12" type="ORF">Tpal_1986</name>
</gene>
<evidence type="ECO:0000256" key="6">
    <source>
        <dbReference type="ARBA" id="ARBA00023295"/>
    </source>
</evidence>
<dbReference type="InterPro" id="IPR013189">
    <property type="entry name" value="Glyco_hydro_32_C"/>
</dbReference>
<dbReference type="NCBIfam" id="TIGR01322">
    <property type="entry name" value="scrB_fam"/>
    <property type="match status" value="1"/>
</dbReference>
<comment type="subcellular location">
    <subcellularLocation>
        <location evidence="9">Cytoplasm</location>
    </subcellularLocation>
</comment>
<dbReference type="InterPro" id="IPR013320">
    <property type="entry name" value="ConA-like_dom_sf"/>
</dbReference>
<evidence type="ECO:0000259" key="10">
    <source>
        <dbReference type="Pfam" id="PF00251"/>
    </source>
</evidence>
<sequence length="493" mass="56436">MKEWTRAERYKKITDHPEEYFVALAEKVDASAFRQHYHIQPHTGLLNDPNGFIHFDGKWHLFYQWFPMGPVHGLKHWYHVTSTDLVHWQDEGIGLLPDTAYDSHGAYSGSGFVKDGQLHIMYTGNVRSKEWERTPNQIVARMQADGSFEKFLPPAIQGIPEGYTDHFRDPKVWKVEDTYYAILGAQRTDETGTAVVYESADALSWKLKGELDIQLPDFGYMWECPDLFEIDGQMVLLFSPQGLEPEGDHYQNIFQTGYVIGKDFQLDSLDLENDGFHELDAGFDFYATQTAESPDGRRILTAWMGLPEMAYPTDREGWAHCLTLPRELGIRNGRLIQRPVRELEELRTSKSIAEEGTLKGKIAFEREGRNSYEMKLTLDLSEQAPVTVNLCEDDDQENRFSITIDPTTKKITIDRSACGIPFGEEYGTARSLRLEEMDQVSLHIFVDTSSIEIFVNDGEGTFTSRIFPNEGEKNISLESPEKTTFNLEIWELG</sequence>
<dbReference type="OrthoDB" id="9759709at2"/>
<comment type="catalytic activity">
    <reaction evidence="8">
        <text>Hydrolysis of terminal non-reducing beta-D-fructofuranoside residues in beta-D-fructofuranosides.</text>
        <dbReference type="EC" id="3.2.1.26"/>
    </reaction>
</comment>
<dbReference type="RefSeq" id="WP_087033550.1">
    <property type="nucleotide sequence ID" value="NZ_FJNE01000006.1"/>
</dbReference>
<dbReference type="Pfam" id="PF08244">
    <property type="entry name" value="Glyco_hydro_32C"/>
    <property type="match status" value="1"/>
</dbReference>
<dbReference type="InterPro" id="IPR023296">
    <property type="entry name" value="Glyco_hydro_beta-prop_sf"/>
</dbReference>
<keyword evidence="13" id="KW-1185">Reference proteome</keyword>
<evidence type="ECO:0000256" key="7">
    <source>
        <dbReference type="ARBA" id="ARBA00033367"/>
    </source>
</evidence>
<accession>A0A143YS50</accession>
<dbReference type="InterPro" id="IPR018053">
    <property type="entry name" value="Glyco_hydro_32_AS"/>
</dbReference>
<evidence type="ECO:0000256" key="9">
    <source>
        <dbReference type="RuleBase" id="RU365015"/>
    </source>
</evidence>
<dbReference type="InterPro" id="IPR051214">
    <property type="entry name" value="GH32_Enzymes"/>
</dbReference>
<dbReference type="STRING" id="140314.SAMN04488076_10423"/>
<dbReference type="GO" id="GO:0005737">
    <property type="term" value="C:cytoplasm"/>
    <property type="evidence" value="ECO:0007669"/>
    <property type="project" value="UniProtKB-SubCell"/>
</dbReference>
<dbReference type="UniPathway" id="UPA00238"/>
<protein>
    <recommendedName>
        <fullName evidence="4 8">Sucrose-6-phosphate hydrolase</fullName>
        <ecNumber evidence="3 8">3.2.1.26</ecNumber>
    </recommendedName>
    <alternativeName>
        <fullName evidence="7 9">Invertase</fullName>
    </alternativeName>
</protein>
<comment type="similarity">
    <text evidence="2 8">Belongs to the glycosyl hydrolase 32 family.</text>
</comment>
<dbReference type="Gene3D" id="2.60.120.560">
    <property type="entry name" value="Exo-inulinase, domain 1"/>
    <property type="match status" value="1"/>
</dbReference>
<evidence type="ECO:0000256" key="8">
    <source>
        <dbReference type="RuleBase" id="RU362110"/>
    </source>
</evidence>
<proteinExistence type="inferred from homology"/>
<dbReference type="InterPro" id="IPR013148">
    <property type="entry name" value="Glyco_hydro_32_N"/>
</dbReference>
<evidence type="ECO:0000256" key="3">
    <source>
        <dbReference type="ARBA" id="ARBA00012758"/>
    </source>
</evidence>
<dbReference type="SMART" id="SM00640">
    <property type="entry name" value="Glyco_32"/>
    <property type="match status" value="1"/>
</dbReference>
<dbReference type="CDD" id="cd18623">
    <property type="entry name" value="GH32_ScrB-like"/>
    <property type="match status" value="1"/>
</dbReference>
<dbReference type="EC" id="3.2.1.26" evidence="3 8"/>
<dbReference type="PANTHER" id="PTHR43101">
    <property type="entry name" value="BETA-FRUCTOSIDASE"/>
    <property type="match status" value="1"/>
</dbReference>
<dbReference type="EMBL" id="FJNE01000006">
    <property type="protein sequence ID" value="CZQ96305.1"/>
    <property type="molecule type" value="Genomic_DNA"/>
</dbReference>
<dbReference type="Proteomes" id="UP000242754">
    <property type="component" value="Unassembled WGS sequence"/>
</dbReference>
<dbReference type="Pfam" id="PF00251">
    <property type="entry name" value="Glyco_hydro_32N"/>
    <property type="match status" value="1"/>
</dbReference>
<comment type="function">
    <text evidence="9">Enables the bacterium to metabolize sucrose as a sole carbon source.</text>
</comment>
<organism evidence="12 13">
    <name type="scientific">Trichococcus palustris</name>
    <dbReference type="NCBI Taxonomy" id="140314"/>
    <lineage>
        <taxon>Bacteria</taxon>
        <taxon>Bacillati</taxon>
        <taxon>Bacillota</taxon>
        <taxon>Bacilli</taxon>
        <taxon>Lactobacillales</taxon>
        <taxon>Carnobacteriaceae</taxon>
        <taxon>Trichococcus</taxon>
    </lineage>
</organism>
<evidence type="ECO:0000256" key="2">
    <source>
        <dbReference type="ARBA" id="ARBA00009902"/>
    </source>
</evidence>
<dbReference type="Gene3D" id="2.115.10.20">
    <property type="entry name" value="Glycosyl hydrolase domain, family 43"/>
    <property type="match status" value="1"/>
</dbReference>
<feature type="domain" description="Glycosyl hydrolase family 32 C-terminal" evidence="11">
    <location>
        <begin position="342"/>
        <end position="491"/>
    </location>
</feature>
<keyword evidence="5 8" id="KW-0378">Hydrolase</keyword>
<dbReference type="SUPFAM" id="SSF49899">
    <property type="entry name" value="Concanavalin A-like lectins/glucanases"/>
    <property type="match status" value="1"/>
</dbReference>
<reference evidence="12 13" key="1">
    <citation type="submission" date="2016-02" db="EMBL/GenBank/DDBJ databases">
        <authorList>
            <person name="Wen L."/>
            <person name="He K."/>
            <person name="Yang H."/>
        </authorList>
    </citation>
    <scope>NUCLEOTIDE SEQUENCE [LARGE SCALE GENOMIC DNA]</scope>
    <source>
        <strain evidence="12">Trichococcus palustris</strain>
    </source>
</reference>
<dbReference type="GO" id="GO:0005985">
    <property type="term" value="P:sucrose metabolic process"/>
    <property type="evidence" value="ECO:0007669"/>
    <property type="project" value="UniProtKB-UniPathway"/>
</dbReference>
<dbReference type="SUPFAM" id="SSF75005">
    <property type="entry name" value="Arabinanase/levansucrase/invertase"/>
    <property type="match status" value="1"/>
</dbReference>
<evidence type="ECO:0000256" key="4">
    <source>
        <dbReference type="ARBA" id="ARBA00019623"/>
    </source>
</evidence>
<evidence type="ECO:0000256" key="5">
    <source>
        <dbReference type="ARBA" id="ARBA00022801"/>
    </source>
</evidence>
<evidence type="ECO:0000259" key="11">
    <source>
        <dbReference type="Pfam" id="PF08244"/>
    </source>
</evidence>
<keyword evidence="9" id="KW-0119">Carbohydrate metabolism</keyword>
<dbReference type="AlphaFoldDB" id="A0A143YS50"/>
<evidence type="ECO:0000313" key="12">
    <source>
        <dbReference type="EMBL" id="CZQ96305.1"/>
    </source>
</evidence>
<evidence type="ECO:0000256" key="1">
    <source>
        <dbReference type="ARBA" id="ARBA00004914"/>
    </source>
</evidence>
<comment type="pathway">
    <text evidence="1 9">Glycan biosynthesis; sucrose metabolism.</text>
</comment>
<dbReference type="GO" id="GO:0004564">
    <property type="term" value="F:beta-fructofuranosidase activity"/>
    <property type="evidence" value="ECO:0007669"/>
    <property type="project" value="UniProtKB-EC"/>
</dbReference>